<feature type="transmembrane region" description="Helical" evidence="1">
    <location>
        <begin position="173"/>
        <end position="197"/>
    </location>
</feature>
<keyword evidence="1" id="KW-0472">Membrane</keyword>
<dbReference type="OrthoDB" id="4523084at2"/>
<feature type="transmembrane region" description="Helical" evidence="1">
    <location>
        <begin position="239"/>
        <end position="257"/>
    </location>
</feature>
<evidence type="ECO:0000313" key="2">
    <source>
        <dbReference type="EMBL" id="TQM32488.1"/>
    </source>
</evidence>
<dbReference type="RefSeq" id="WP_141810386.1">
    <property type="nucleotide sequence ID" value="NZ_VFPG01000001.1"/>
</dbReference>
<dbReference type="AlphaFoldDB" id="A0A543FF47"/>
<proteinExistence type="predicted"/>
<dbReference type="EMBL" id="VFPG01000001">
    <property type="protein sequence ID" value="TQM32488.1"/>
    <property type="molecule type" value="Genomic_DNA"/>
</dbReference>
<feature type="transmembrane region" description="Helical" evidence="1">
    <location>
        <begin position="209"/>
        <end position="233"/>
    </location>
</feature>
<gene>
    <name evidence="2" type="ORF">FB390_4171</name>
</gene>
<keyword evidence="3" id="KW-1185">Reference proteome</keyword>
<organism evidence="2 3">
    <name type="scientific">Nocardia bhagyanarayanae</name>
    <dbReference type="NCBI Taxonomy" id="1215925"/>
    <lineage>
        <taxon>Bacteria</taxon>
        <taxon>Bacillati</taxon>
        <taxon>Actinomycetota</taxon>
        <taxon>Actinomycetes</taxon>
        <taxon>Mycobacteriales</taxon>
        <taxon>Nocardiaceae</taxon>
        <taxon>Nocardia</taxon>
    </lineage>
</organism>
<reference evidence="2 3" key="1">
    <citation type="submission" date="2019-06" db="EMBL/GenBank/DDBJ databases">
        <title>Sequencing the genomes of 1000 actinobacteria strains.</title>
        <authorList>
            <person name="Klenk H.-P."/>
        </authorList>
    </citation>
    <scope>NUCLEOTIDE SEQUENCE [LARGE SCALE GENOMIC DNA]</scope>
    <source>
        <strain evidence="2 3">DSM 103495</strain>
    </source>
</reference>
<protein>
    <submittedName>
        <fullName evidence="2">Uncharacterized protein</fullName>
    </submittedName>
</protein>
<keyword evidence="1" id="KW-1133">Transmembrane helix</keyword>
<comment type="caution">
    <text evidence="2">The sequence shown here is derived from an EMBL/GenBank/DDBJ whole genome shotgun (WGS) entry which is preliminary data.</text>
</comment>
<evidence type="ECO:0000256" key="1">
    <source>
        <dbReference type="SAM" id="Phobius"/>
    </source>
</evidence>
<sequence>MNSLREYLGGREGIGRTLRATLSHCAIAVVFAGAGLLGGGAAHADTGGVEMTATIDDRDIGGASGREPIQLTPDSTARIAITLTNNNSEQIEVRRVGLTGHVLGLNFFSYSTAVGLEVAPGKTETLSYALDLAGLDGQATGLISGRLTVSGADGEELASVATVTDVRGSMRSVYGLFGIALAVLTALAAVDAALGIARHRLSANRWQRGVRLLAPGVGVGLIFGFTASVLRWWVPATGLWLAVAGGAAAVGFLLGYLSPTPATGSEEPDAEDIDFLGGAGETPVGSVPHAGPVA</sequence>
<keyword evidence="1" id="KW-0812">Transmembrane</keyword>
<dbReference type="Proteomes" id="UP000316331">
    <property type="component" value="Unassembled WGS sequence"/>
</dbReference>
<accession>A0A543FF47</accession>
<name>A0A543FF47_9NOCA</name>
<feature type="transmembrane region" description="Helical" evidence="1">
    <location>
        <begin position="21"/>
        <end position="42"/>
    </location>
</feature>
<evidence type="ECO:0000313" key="3">
    <source>
        <dbReference type="Proteomes" id="UP000316331"/>
    </source>
</evidence>